<dbReference type="RefSeq" id="WP_049738275.1">
    <property type="nucleotide sequence ID" value="NZ_BJON01000026.1"/>
</dbReference>
<dbReference type="Gene3D" id="3.40.50.150">
    <property type="entry name" value="Vaccinia Virus protein VP39"/>
    <property type="match status" value="1"/>
</dbReference>
<name>A0A0K9YU50_9BACL</name>
<evidence type="ECO:0000313" key="1">
    <source>
        <dbReference type="EMBL" id="GED72166.1"/>
    </source>
</evidence>
<reference evidence="1 4" key="3">
    <citation type="submission" date="2019-06" db="EMBL/GenBank/DDBJ databases">
        <title>Whole genome shotgun sequence of Brevibacillus reuszeri NBRC 15719.</title>
        <authorList>
            <person name="Hosoyama A."/>
            <person name="Uohara A."/>
            <person name="Ohji S."/>
            <person name="Ichikawa N."/>
        </authorList>
    </citation>
    <scope>NUCLEOTIDE SEQUENCE [LARGE SCALE GENOMIC DNA]</scope>
    <source>
        <strain evidence="1 4">NBRC 15719</strain>
    </source>
</reference>
<dbReference type="EMBL" id="LGIQ01000007">
    <property type="protein sequence ID" value="KNB72228.1"/>
    <property type="molecule type" value="Genomic_DNA"/>
</dbReference>
<gene>
    <name evidence="2" type="ORF">ADS79_09955</name>
    <name evidence="1" type="ORF">BRE01_58680</name>
</gene>
<dbReference type="PATRIC" id="fig|54915.3.peg.913"/>
<sequence length="227" mass="25369">MSEQEKRLEESWVTNAEAWTQSVRQNQIESRKLATDQAIIDEIVSLHPRKVMDVGSGEGWLARALHTRGIEIIGIEGSTELVQRAQSAGGGSFYQLSYADFSKNPTQFGTDFDAAVCNFSLLSEEITELLQALSTSLAPNGVIVIHTLHPFNLAADDRYEIGWREESFVGMGEGYKAAMPWYYRTMSAWLSELPKAGLELVRCQEPVHPRTGRPLSLLLTAKPRIDR</sequence>
<protein>
    <recommendedName>
        <fullName evidence="5">Methyltransferase type 11</fullName>
    </recommendedName>
</protein>
<dbReference type="SUPFAM" id="SSF53335">
    <property type="entry name" value="S-adenosyl-L-methionine-dependent methyltransferases"/>
    <property type="match status" value="1"/>
</dbReference>
<dbReference type="CDD" id="cd02440">
    <property type="entry name" value="AdoMet_MTases"/>
    <property type="match status" value="1"/>
</dbReference>
<dbReference type="PANTHER" id="PTHR43861">
    <property type="entry name" value="TRANS-ACONITATE 2-METHYLTRANSFERASE-RELATED"/>
    <property type="match status" value="1"/>
</dbReference>
<dbReference type="InterPro" id="IPR029063">
    <property type="entry name" value="SAM-dependent_MTases_sf"/>
</dbReference>
<evidence type="ECO:0000313" key="4">
    <source>
        <dbReference type="Proteomes" id="UP000319578"/>
    </source>
</evidence>
<dbReference type="Proteomes" id="UP000319578">
    <property type="component" value="Unassembled WGS sequence"/>
</dbReference>
<organism evidence="2 3">
    <name type="scientific">Brevibacillus reuszeri</name>
    <dbReference type="NCBI Taxonomy" id="54915"/>
    <lineage>
        <taxon>Bacteria</taxon>
        <taxon>Bacillati</taxon>
        <taxon>Bacillota</taxon>
        <taxon>Bacilli</taxon>
        <taxon>Bacillales</taxon>
        <taxon>Paenibacillaceae</taxon>
        <taxon>Brevibacillus</taxon>
    </lineage>
</organism>
<dbReference type="EMBL" id="BJON01000026">
    <property type="protein sequence ID" value="GED72166.1"/>
    <property type="molecule type" value="Genomic_DNA"/>
</dbReference>
<comment type="caution">
    <text evidence="2">The sequence shown here is derived from an EMBL/GenBank/DDBJ whole genome shotgun (WGS) entry which is preliminary data.</text>
</comment>
<dbReference type="Pfam" id="PF13489">
    <property type="entry name" value="Methyltransf_23"/>
    <property type="match status" value="1"/>
</dbReference>
<reference evidence="2" key="2">
    <citation type="submission" date="2015-07" db="EMBL/GenBank/DDBJ databases">
        <title>MeaNS - Measles Nucleotide Surveillance Program.</title>
        <authorList>
            <person name="Tran T."/>
            <person name="Druce J."/>
        </authorList>
    </citation>
    <scope>NUCLEOTIDE SEQUENCE</scope>
    <source>
        <strain evidence="2">DSM 9887</strain>
    </source>
</reference>
<evidence type="ECO:0008006" key="5">
    <source>
        <dbReference type="Google" id="ProtNLM"/>
    </source>
</evidence>
<proteinExistence type="predicted"/>
<accession>A0A0K9YU50</accession>
<keyword evidence="4" id="KW-1185">Reference proteome</keyword>
<reference evidence="3" key="1">
    <citation type="submission" date="2015-07" db="EMBL/GenBank/DDBJ databases">
        <title>Genome sequencing project for genomic taxonomy and phylogenomics of Bacillus-like bacteria.</title>
        <authorList>
            <person name="Liu B."/>
            <person name="Wang J."/>
            <person name="Zhu Y."/>
            <person name="Liu G."/>
            <person name="Chen Q."/>
            <person name="Chen Z."/>
            <person name="Lan J."/>
            <person name="Che J."/>
            <person name="Ge C."/>
            <person name="Shi H."/>
            <person name="Pan Z."/>
            <person name="Liu X."/>
        </authorList>
    </citation>
    <scope>NUCLEOTIDE SEQUENCE [LARGE SCALE GENOMIC DNA]</scope>
    <source>
        <strain evidence="3">DSM 9887</strain>
    </source>
</reference>
<dbReference type="OrthoDB" id="9791837at2"/>
<evidence type="ECO:0000313" key="2">
    <source>
        <dbReference type="EMBL" id="KNB72228.1"/>
    </source>
</evidence>
<evidence type="ECO:0000313" key="3">
    <source>
        <dbReference type="Proteomes" id="UP000036834"/>
    </source>
</evidence>
<dbReference type="Proteomes" id="UP000036834">
    <property type="component" value="Unassembled WGS sequence"/>
</dbReference>
<dbReference type="STRING" id="54915.ADS79_09955"/>
<dbReference type="AlphaFoldDB" id="A0A0K9YU50"/>